<keyword evidence="1" id="KW-0614">Plasmid</keyword>
<proteinExistence type="predicted"/>
<dbReference type="EMBL" id="CP001304">
    <property type="protein sequence ID" value="ACL34630.1"/>
    <property type="molecule type" value="Genomic_DNA"/>
</dbReference>
<dbReference type="Pfam" id="PF17472">
    <property type="entry name" value="DUF5425"/>
    <property type="match status" value="1"/>
</dbReference>
<geneLocation type="plasmid" evidence="1 2">
    <name>PBr_lp28-4</name>
</geneLocation>
<keyword evidence="2" id="KW-1185">Reference proteome</keyword>
<dbReference type="AlphaFoldDB" id="B8F138"/>
<protein>
    <submittedName>
        <fullName evidence="1">Uncharacterized protein</fullName>
    </submittedName>
</protein>
<organism evidence="1 2">
    <name type="scientific">Borreliella garinii PBr</name>
    <dbReference type="NCBI Taxonomy" id="498743"/>
    <lineage>
        <taxon>Bacteria</taxon>
        <taxon>Pseudomonadati</taxon>
        <taxon>Spirochaetota</taxon>
        <taxon>Spirochaetia</taxon>
        <taxon>Spirochaetales</taxon>
        <taxon>Borreliaceae</taxon>
        <taxon>Borreliella</taxon>
    </lineage>
</organism>
<evidence type="ECO:0000313" key="1">
    <source>
        <dbReference type="EMBL" id="ACL34630.1"/>
    </source>
</evidence>
<accession>B8F138</accession>
<name>B8F138_BORGR</name>
<gene>
    <name evidence="1" type="ORF">BGAPBR_I0059</name>
</gene>
<dbReference type="Proteomes" id="UP000006103">
    <property type="component" value="Plasmid PBr_lp28-4"/>
</dbReference>
<sequence length="96" mass="11380">MNKKFIILLLYKITFFLLILSCDLSENTPQNKMNDISNLEKKYMGDLDYKCLSKKESVKFKDSQKLDNNNKNSSYYSRISNFSNSHNKTRTFCETR</sequence>
<dbReference type="InterPro" id="IPR035340">
    <property type="entry name" value="DUF5425"/>
</dbReference>
<dbReference type="RefSeq" id="WP_012622339.1">
    <property type="nucleotide sequence ID" value="NC_011860.1"/>
</dbReference>
<evidence type="ECO:0000313" key="2">
    <source>
        <dbReference type="Proteomes" id="UP000006103"/>
    </source>
</evidence>
<reference evidence="1 2" key="1">
    <citation type="journal article" date="2011" name="J. Bacteriol.">
        <title>Whole-genome sequences of two Borrelia afzelii and two Borrelia garinii Lyme disease agent isolates.</title>
        <authorList>
            <person name="Casjens S.R."/>
            <person name="Mongodin E.F."/>
            <person name="Qiu W.-G."/>
            <person name="Dunn J.J."/>
            <person name="Luft B.J."/>
            <person name="Fraser-Liggett C.M."/>
            <person name="Schutzer S.E."/>
        </authorList>
    </citation>
    <scope>NUCLEOTIDE SEQUENCE [LARGE SCALE GENOMIC DNA]</scope>
    <source>
        <strain evidence="1 2">PBr</strain>
    </source>
</reference>